<dbReference type="Proteomes" id="UP000283210">
    <property type="component" value="Chromosome 19"/>
</dbReference>
<feature type="region of interest" description="Disordered" evidence="1">
    <location>
        <begin position="128"/>
        <end position="156"/>
    </location>
</feature>
<feature type="region of interest" description="Disordered" evidence="1">
    <location>
        <begin position="81"/>
        <end position="106"/>
    </location>
</feature>
<evidence type="ECO:0000256" key="1">
    <source>
        <dbReference type="SAM" id="MobiDB-lite"/>
    </source>
</evidence>
<accession>A0A437CCE8</accession>
<dbReference type="AlphaFoldDB" id="A0A437CCE8"/>
<protein>
    <submittedName>
        <fullName evidence="2">Uncharacterized protein</fullName>
    </submittedName>
</protein>
<evidence type="ECO:0000313" key="3">
    <source>
        <dbReference type="Proteomes" id="UP000283210"/>
    </source>
</evidence>
<sequence length="173" mass="17962">MCSSLRVEVDCGRVNIQSSGGYGTLLLKAASPSAATATTPSTSSSASSPPGVAAKAAHRFTAFVSGRRSLSVVEMQAKVKKLVGKPASPASSTPACSSTTSEEPTDEELVSAVVDIESSQVQAPLLLRSSSRDEVPEMREQPAPAGVPPPASAGDAEVMRQRMQMQLFVFLCH</sequence>
<dbReference type="EMBL" id="CM012455">
    <property type="protein sequence ID" value="RVE60021.1"/>
    <property type="molecule type" value="Genomic_DNA"/>
</dbReference>
<proteinExistence type="predicted"/>
<keyword evidence="3" id="KW-1185">Reference proteome</keyword>
<feature type="compositionally biased region" description="Basic and acidic residues" evidence="1">
    <location>
        <begin position="130"/>
        <end position="140"/>
    </location>
</feature>
<evidence type="ECO:0000313" key="2">
    <source>
        <dbReference type="EMBL" id="RVE60021.1"/>
    </source>
</evidence>
<reference evidence="2 3" key="2">
    <citation type="submission" date="2019-01" db="EMBL/GenBank/DDBJ databases">
        <title>A chromosome length genome reference of the Java medaka (oryzias javanicus).</title>
        <authorList>
            <person name="Herpin A."/>
            <person name="Takehana Y."/>
            <person name="Naruse K."/>
            <person name="Ansai S."/>
            <person name="Kawaguchi M."/>
        </authorList>
    </citation>
    <scope>NUCLEOTIDE SEQUENCE [LARGE SCALE GENOMIC DNA]</scope>
    <source>
        <strain evidence="2">RS831</strain>
        <tissue evidence="2">Whole body</tissue>
    </source>
</reference>
<name>A0A437CCE8_ORYJA</name>
<organism evidence="2 3">
    <name type="scientific">Oryzias javanicus</name>
    <name type="common">Javanese ricefish</name>
    <name type="synonym">Aplocheilus javanicus</name>
    <dbReference type="NCBI Taxonomy" id="123683"/>
    <lineage>
        <taxon>Eukaryota</taxon>
        <taxon>Metazoa</taxon>
        <taxon>Chordata</taxon>
        <taxon>Craniata</taxon>
        <taxon>Vertebrata</taxon>
        <taxon>Euteleostomi</taxon>
        <taxon>Actinopterygii</taxon>
        <taxon>Neopterygii</taxon>
        <taxon>Teleostei</taxon>
        <taxon>Neoteleostei</taxon>
        <taxon>Acanthomorphata</taxon>
        <taxon>Ovalentaria</taxon>
        <taxon>Atherinomorphae</taxon>
        <taxon>Beloniformes</taxon>
        <taxon>Adrianichthyidae</taxon>
        <taxon>Oryziinae</taxon>
        <taxon>Oryzias</taxon>
    </lineage>
</organism>
<gene>
    <name evidence="2" type="ORF">OJAV_G00194690</name>
</gene>
<feature type="compositionally biased region" description="Low complexity" evidence="1">
    <location>
        <begin position="86"/>
        <end position="102"/>
    </location>
</feature>
<reference evidence="2 3" key="1">
    <citation type="submission" date="2018-11" db="EMBL/GenBank/DDBJ databases">
        <authorList>
            <person name="Lopez-Roques C."/>
            <person name="Donnadieu C."/>
            <person name="Bouchez O."/>
            <person name="Klopp C."/>
            <person name="Cabau C."/>
            <person name="Zahm M."/>
        </authorList>
    </citation>
    <scope>NUCLEOTIDE SEQUENCE [LARGE SCALE GENOMIC DNA]</scope>
    <source>
        <strain evidence="2">RS831</strain>
        <tissue evidence="2">Whole body</tissue>
    </source>
</reference>